<evidence type="ECO:0000313" key="6">
    <source>
        <dbReference type="EMBL" id="OHX12821.1"/>
    </source>
</evidence>
<proteinExistence type="predicted"/>
<evidence type="ECO:0000256" key="4">
    <source>
        <dbReference type="ARBA" id="ARBA00023186"/>
    </source>
</evidence>
<evidence type="ECO:0000256" key="1">
    <source>
        <dbReference type="ARBA" id="ARBA00004514"/>
    </source>
</evidence>
<keyword evidence="4" id="KW-0143">Chaperone</keyword>
<dbReference type="EMBL" id="MKCS01000001">
    <property type="protein sequence ID" value="OHX12821.1"/>
    <property type="molecule type" value="Genomic_DNA"/>
</dbReference>
<organism evidence="6 8">
    <name type="scientific">Chromobacterium sphagni</name>
    <dbReference type="NCBI Taxonomy" id="1903179"/>
    <lineage>
        <taxon>Bacteria</taxon>
        <taxon>Pseudomonadati</taxon>
        <taxon>Pseudomonadota</taxon>
        <taxon>Betaproteobacteria</taxon>
        <taxon>Neisseriales</taxon>
        <taxon>Chromobacteriaceae</taxon>
        <taxon>Chromobacterium</taxon>
    </lineage>
</organism>
<dbReference type="EMBL" id="MKCT01000021">
    <property type="protein sequence ID" value="OHX19993.1"/>
    <property type="molecule type" value="Genomic_DNA"/>
</dbReference>
<dbReference type="InterPro" id="IPR008622">
    <property type="entry name" value="FliT"/>
</dbReference>
<protein>
    <recommendedName>
        <fullName evidence="5">Flagellar protein FliT</fullName>
    </recommendedName>
</protein>
<comment type="subcellular location">
    <subcellularLocation>
        <location evidence="1">Cytoplasm</location>
        <location evidence="1">Cytosol</location>
    </subcellularLocation>
</comment>
<evidence type="ECO:0000256" key="3">
    <source>
        <dbReference type="ARBA" id="ARBA00022795"/>
    </source>
</evidence>
<dbReference type="Pfam" id="PF05400">
    <property type="entry name" value="FliT"/>
    <property type="match status" value="1"/>
</dbReference>
<sequence length="106" mass="12526">MTEGGLAELINSLEPLAQQTLEVARNHERRRFVELYRRQEAYTQQLLKRLEAGERQSLNAEQRDTLRRVLALRGQIQQQMAGWAEQLKHELQALRQSSKLNRQYKL</sequence>
<gene>
    <name evidence="7" type="ORF">BI344_15940</name>
    <name evidence="6" type="ORF">BI347_04385</name>
</gene>
<dbReference type="Gene3D" id="1.20.58.380">
    <property type="entry name" value="Flagellar protein flit"/>
    <property type="match status" value="1"/>
</dbReference>
<dbReference type="STRING" id="1903179.BI347_04385"/>
<name>A0A1S1WZW0_9NEIS</name>
<keyword evidence="9" id="KW-1185">Reference proteome</keyword>
<dbReference type="Proteomes" id="UP000180280">
    <property type="component" value="Unassembled WGS sequence"/>
</dbReference>
<evidence type="ECO:0000313" key="7">
    <source>
        <dbReference type="EMBL" id="OHX19993.1"/>
    </source>
</evidence>
<dbReference type="GO" id="GO:0044781">
    <property type="term" value="P:bacterial-type flagellum organization"/>
    <property type="evidence" value="ECO:0007669"/>
    <property type="project" value="UniProtKB-KW"/>
</dbReference>
<evidence type="ECO:0000313" key="8">
    <source>
        <dbReference type="Proteomes" id="UP000180088"/>
    </source>
</evidence>
<reference evidence="8 9" key="1">
    <citation type="submission" date="2016-09" db="EMBL/GenBank/DDBJ databases">
        <title>Chromobacterium muskegensis sp. nov., an insecticidal bacterium isolated from Sphagnum bogs.</title>
        <authorList>
            <person name="Sparks M.E."/>
            <person name="Blackburn M.B."/>
            <person name="Gundersen-Rindal D.E."/>
            <person name="Mitchell A."/>
            <person name="Farrar R."/>
            <person name="Kuhar D."/>
        </authorList>
    </citation>
    <scope>NUCLEOTIDE SEQUENCE [LARGE SCALE GENOMIC DNA]</scope>
    <source>
        <strain evidence="7 9">14B-1</strain>
        <strain evidence="6 8">37-2</strain>
    </source>
</reference>
<evidence type="ECO:0000313" key="9">
    <source>
        <dbReference type="Proteomes" id="UP000180280"/>
    </source>
</evidence>
<evidence type="ECO:0000256" key="2">
    <source>
        <dbReference type="ARBA" id="ARBA00022490"/>
    </source>
</evidence>
<dbReference type="Proteomes" id="UP000180088">
    <property type="component" value="Unassembled WGS sequence"/>
</dbReference>
<comment type="caution">
    <text evidence="6">The sequence shown here is derived from an EMBL/GenBank/DDBJ whole genome shotgun (WGS) entry which is preliminary data.</text>
</comment>
<dbReference type="AlphaFoldDB" id="A0A1S1WZW0"/>
<keyword evidence="2" id="KW-0963">Cytoplasm</keyword>
<keyword evidence="3" id="KW-1005">Bacterial flagellum biogenesis</keyword>
<accession>A0A1S1WZW0</accession>
<evidence type="ECO:0000256" key="5">
    <source>
        <dbReference type="ARBA" id="ARBA00093797"/>
    </source>
</evidence>